<keyword evidence="3" id="KW-0479">Metal-binding</keyword>
<dbReference type="Gene3D" id="3.30.160.60">
    <property type="entry name" value="Classic Zinc Finger"/>
    <property type="match status" value="6"/>
</dbReference>
<organism evidence="14 15">
    <name type="scientific">Poecilia latipinna</name>
    <name type="common">sailfin molly</name>
    <dbReference type="NCBI Taxonomy" id="48699"/>
    <lineage>
        <taxon>Eukaryota</taxon>
        <taxon>Metazoa</taxon>
        <taxon>Chordata</taxon>
        <taxon>Craniata</taxon>
        <taxon>Vertebrata</taxon>
        <taxon>Euteleostomi</taxon>
        <taxon>Actinopterygii</taxon>
        <taxon>Neopterygii</taxon>
        <taxon>Teleostei</taxon>
        <taxon>Neoteleostei</taxon>
        <taxon>Acanthomorphata</taxon>
        <taxon>Ovalentaria</taxon>
        <taxon>Atherinomorphae</taxon>
        <taxon>Cyprinodontiformes</taxon>
        <taxon>Poeciliidae</taxon>
        <taxon>Poeciliinae</taxon>
        <taxon>Poecilia</taxon>
    </lineage>
</organism>
<comment type="similarity">
    <text evidence="2">Belongs to the krueppel C2H2-type zinc-finger protein family.</text>
</comment>
<evidence type="ECO:0000259" key="13">
    <source>
        <dbReference type="PROSITE" id="PS50157"/>
    </source>
</evidence>
<keyword evidence="9" id="KW-0804">Transcription</keyword>
<keyword evidence="15" id="KW-1185">Reference proteome</keyword>
<feature type="compositionally biased region" description="Acidic residues" evidence="12">
    <location>
        <begin position="60"/>
        <end position="72"/>
    </location>
</feature>
<dbReference type="FunFam" id="3.30.160.60:FF:000681">
    <property type="entry name" value="zinc finger protein 205 isoform X1"/>
    <property type="match status" value="1"/>
</dbReference>
<reference evidence="14" key="2">
    <citation type="submission" date="2025-09" db="UniProtKB">
        <authorList>
            <consortium name="Ensembl"/>
        </authorList>
    </citation>
    <scope>IDENTIFICATION</scope>
</reference>
<dbReference type="FunFam" id="3.30.160.60:FF:000340">
    <property type="entry name" value="zinc finger protein 473 isoform X1"/>
    <property type="match status" value="1"/>
</dbReference>
<feature type="domain" description="C2H2-type" evidence="13">
    <location>
        <begin position="181"/>
        <end position="208"/>
    </location>
</feature>
<evidence type="ECO:0000256" key="7">
    <source>
        <dbReference type="ARBA" id="ARBA00023015"/>
    </source>
</evidence>
<evidence type="ECO:0000256" key="1">
    <source>
        <dbReference type="ARBA" id="ARBA00004123"/>
    </source>
</evidence>
<evidence type="ECO:0000256" key="11">
    <source>
        <dbReference type="PROSITE-ProRule" id="PRU00042"/>
    </source>
</evidence>
<evidence type="ECO:0000256" key="5">
    <source>
        <dbReference type="ARBA" id="ARBA00022771"/>
    </source>
</evidence>
<evidence type="ECO:0000256" key="2">
    <source>
        <dbReference type="ARBA" id="ARBA00006991"/>
    </source>
</evidence>
<evidence type="ECO:0000256" key="10">
    <source>
        <dbReference type="ARBA" id="ARBA00023242"/>
    </source>
</evidence>
<dbReference type="Ensembl" id="ENSPLAT00000009616.1">
    <property type="protein sequence ID" value="ENSPLAP00000021976.1"/>
    <property type="gene ID" value="ENSPLAG00000006135.1"/>
</dbReference>
<dbReference type="SUPFAM" id="SSF57667">
    <property type="entry name" value="beta-beta-alpha zinc fingers"/>
    <property type="match status" value="3"/>
</dbReference>
<proteinExistence type="inferred from homology"/>
<feature type="domain" description="C2H2-type" evidence="13">
    <location>
        <begin position="96"/>
        <end position="123"/>
    </location>
</feature>
<keyword evidence="4" id="KW-0677">Repeat</keyword>
<dbReference type="Pfam" id="PF00096">
    <property type="entry name" value="zf-C2H2"/>
    <property type="match status" value="3"/>
</dbReference>
<keyword evidence="8" id="KW-0238">DNA-binding</keyword>
<evidence type="ECO:0000256" key="8">
    <source>
        <dbReference type="ARBA" id="ARBA00023125"/>
    </source>
</evidence>
<dbReference type="InterPro" id="IPR013087">
    <property type="entry name" value="Znf_C2H2_type"/>
</dbReference>
<name>A0A3B3VAK1_9TELE</name>
<keyword evidence="7" id="KW-0805">Transcription regulation</keyword>
<dbReference type="PANTHER" id="PTHR23234:SF10">
    <property type="entry name" value="RIKEN CDNA 6720489N17 GENE-RELATED"/>
    <property type="match status" value="1"/>
</dbReference>
<dbReference type="Proteomes" id="UP000261500">
    <property type="component" value="Unplaced"/>
</dbReference>
<feature type="domain" description="C2H2-type" evidence="13">
    <location>
        <begin position="237"/>
        <end position="266"/>
    </location>
</feature>
<feature type="domain" description="C2H2-type" evidence="13">
    <location>
        <begin position="209"/>
        <end position="236"/>
    </location>
</feature>
<keyword evidence="5 11" id="KW-0863">Zinc-finger</keyword>
<keyword evidence="6" id="KW-0862">Zinc</keyword>
<dbReference type="GO" id="GO:0005634">
    <property type="term" value="C:nucleus"/>
    <property type="evidence" value="ECO:0007669"/>
    <property type="project" value="UniProtKB-SubCell"/>
</dbReference>
<feature type="domain" description="C2H2-type" evidence="13">
    <location>
        <begin position="124"/>
        <end position="151"/>
    </location>
</feature>
<dbReference type="PROSITE" id="PS00028">
    <property type="entry name" value="ZINC_FINGER_C2H2_1"/>
    <property type="match status" value="5"/>
</dbReference>
<evidence type="ECO:0000256" key="4">
    <source>
        <dbReference type="ARBA" id="ARBA00022737"/>
    </source>
</evidence>
<feature type="compositionally biased region" description="Acidic residues" evidence="12">
    <location>
        <begin position="40"/>
        <end position="49"/>
    </location>
</feature>
<dbReference type="STRING" id="48699.ENSPLAP00000021976"/>
<dbReference type="SMART" id="SM00355">
    <property type="entry name" value="ZnF_C2H2"/>
    <property type="match status" value="6"/>
</dbReference>
<dbReference type="InterPro" id="IPR036236">
    <property type="entry name" value="Znf_C2H2_sf"/>
</dbReference>
<feature type="region of interest" description="Disordered" evidence="12">
    <location>
        <begin position="1"/>
        <end position="93"/>
    </location>
</feature>
<evidence type="ECO:0000256" key="12">
    <source>
        <dbReference type="SAM" id="MobiDB-lite"/>
    </source>
</evidence>
<dbReference type="PROSITE" id="PS50157">
    <property type="entry name" value="ZINC_FINGER_C2H2_2"/>
    <property type="match status" value="5"/>
</dbReference>
<dbReference type="GeneTree" id="ENSGT00940000157046"/>
<evidence type="ECO:0000256" key="3">
    <source>
        <dbReference type="ARBA" id="ARBA00022723"/>
    </source>
</evidence>
<dbReference type="FunFam" id="3.30.160.60:FF:000624">
    <property type="entry name" value="zinc finger protein 697"/>
    <property type="match status" value="1"/>
</dbReference>
<keyword evidence="10" id="KW-0539">Nucleus</keyword>
<dbReference type="GO" id="GO:0003677">
    <property type="term" value="F:DNA binding"/>
    <property type="evidence" value="ECO:0007669"/>
    <property type="project" value="UniProtKB-KW"/>
</dbReference>
<sequence>MIPFSPVPVKSEDEGEKPQLPELHHNQTEKKMETIKPDPDECLESDDQDETSHSSPESSGTDDSDGNWEESSEAQTGFRSGKKNTNPVDKKGQKLHRCSECGKTFSQRPYLFEHKRIHTGEKPFSCSICDKTFTWNRALSQHMKTHSEEKPFSCSVCSSGVLTKVYFKKTHMAVHSRHRPFRCSVCNAAFKCKKDSVRHMTIHTVERPYSCSVCKKAFKRRQTVVEHTKTHFEEKSYSCLVCKAAFKWKTTFVKHKRIDTHFHKHIKGIFKVRL</sequence>
<dbReference type="GO" id="GO:0008270">
    <property type="term" value="F:zinc ion binding"/>
    <property type="evidence" value="ECO:0007669"/>
    <property type="project" value="UniProtKB-KW"/>
</dbReference>
<evidence type="ECO:0000256" key="9">
    <source>
        <dbReference type="ARBA" id="ARBA00023163"/>
    </source>
</evidence>
<comment type="subcellular location">
    <subcellularLocation>
        <location evidence="1">Nucleus</location>
    </subcellularLocation>
</comment>
<protein>
    <recommendedName>
        <fullName evidence="13">C2H2-type domain-containing protein</fullName>
    </recommendedName>
</protein>
<evidence type="ECO:0000256" key="6">
    <source>
        <dbReference type="ARBA" id="ARBA00022833"/>
    </source>
</evidence>
<accession>A0A3B3VAK1</accession>
<evidence type="ECO:0000313" key="15">
    <source>
        <dbReference type="Proteomes" id="UP000261500"/>
    </source>
</evidence>
<dbReference type="PANTHER" id="PTHR23234">
    <property type="entry name" value="ZNF44 PROTEIN"/>
    <property type="match status" value="1"/>
</dbReference>
<dbReference type="InterPro" id="IPR050758">
    <property type="entry name" value="Znf_C2H2-type"/>
</dbReference>
<feature type="compositionally biased region" description="Basic and acidic residues" evidence="12">
    <location>
        <begin position="10"/>
        <end position="39"/>
    </location>
</feature>
<feature type="compositionally biased region" description="Polar residues" evidence="12">
    <location>
        <begin position="73"/>
        <end position="87"/>
    </location>
</feature>
<evidence type="ECO:0000313" key="14">
    <source>
        <dbReference type="Ensembl" id="ENSPLAP00000021976.1"/>
    </source>
</evidence>
<dbReference type="AlphaFoldDB" id="A0A3B3VAK1"/>
<reference evidence="14" key="1">
    <citation type="submission" date="2025-08" db="UniProtKB">
        <authorList>
            <consortium name="Ensembl"/>
        </authorList>
    </citation>
    <scope>IDENTIFICATION</scope>
</reference>